<feature type="compositionally biased region" description="Polar residues" evidence="1">
    <location>
        <begin position="9"/>
        <end position="19"/>
    </location>
</feature>
<proteinExistence type="predicted"/>
<evidence type="ECO:0000313" key="2">
    <source>
        <dbReference type="EMBL" id="MCI86402.1"/>
    </source>
</evidence>
<accession>A0A392VG37</accession>
<organism evidence="2 3">
    <name type="scientific">Trifolium medium</name>
    <dbReference type="NCBI Taxonomy" id="97028"/>
    <lineage>
        <taxon>Eukaryota</taxon>
        <taxon>Viridiplantae</taxon>
        <taxon>Streptophyta</taxon>
        <taxon>Embryophyta</taxon>
        <taxon>Tracheophyta</taxon>
        <taxon>Spermatophyta</taxon>
        <taxon>Magnoliopsida</taxon>
        <taxon>eudicotyledons</taxon>
        <taxon>Gunneridae</taxon>
        <taxon>Pentapetalae</taxon>
        <taxon>rosids</taxon>
        <taxon>fabids</taxon>
        <taxon>Fabales</taxon>
        <taxon>Fabaceae</taxon>
        <taxon>Papilionoideae</taxon>
        <taxon>50 kb inversion clade</taxon>
        <taxon>NPAAA clade</taxon>
        <taxon>Hologalegina</taxon>
        <taxon>IRL clade</taxon>
        <taxon>Trifolieae</taxon>
        <taxon>Trifolium</taxon>
    </lineage>
</organism>
<dbReference type="Proteomes" id="UP000265520">
    <property type="component" value="Unassembled WGS sequence"/>
</dbReference>
<dbReference type="EMBL" id="LXQA011139480">
    <property type="protein sequence ID" value="MCI86402.1"/>
    <property type="molecule type" value="Genomic_DNA"/>
</dbReference>
<evidence type="ECO:0000313" key="3">
    <source>
        <dbReference type="Proteomes" id="UP000265520"/>
    </source>
</evidence>
<comment type="caution">
    <text evidence="2">The sequence shown here is derived from an EMBL/GenBank/DDBJ whole genome shotgun (WGS) entry which is preliminary data.</text>
</comment>
<protein>
    <submittedName>
        <fullName evidence="2">Uncharacterized protein</fullName>
    </submittedName>
</protein>
<name>A0A392VG37_9FABA</name>
<sequence length="61" mass="6693">PSPLPYSSYAETSQTAVDTSRSREHHPTTDPSRKGCPLHYPPAVQYSPQITPLPLITHAIP</sequence>
<keyword evidence="3" id="KW-1185">Reference proteome</keyword>
<feature type="compositionally biased region" description="Basic and acidic residues" evidence="1">
    <location>
        <begin position="20"/>
        <end position="33"/>
    </location>
</feature>
<evidence type="ECO:0000256" key="1">
    <source>
        <dbReference type="SAM" id="MobiDB-lite"/>
    </source>
</evidence>
<dbReference type="AlphaFoldDB" id="A0A392VG37"/>
<reference evidence="2 3" key="1">
    <citation type="journal article" date="2018" name="Front. Plant Sci.">
        <title>Red Clover (Trifolium pratense) and Zigzag Clover (T. medium) - A Picture of Genomic Similarities and Differences.</title>
        <authorList>
            <person name="Dluhosova J."/>
            <person name="Istvanek J."/>
            <person name="Nedelnik J."/>
            <person name="Repkova J."/>
        </authorList>
    </citation>
    <scope>NUCLEOTIDE SEQUENCE [LARGE SCALE GENOMIC DNA]</scope>
    <source>
        <strain evidence="3">cv. 10/8</strain>
        <tissue evidence="2">Leaf</tissue>
    </source>
</reference>
<feature type="non-terminal residue" evidence="2">
    <location>
        <position position="1"/>
    </location>
</feature>
<feature type="region of interest" description="Disordered" evidence="1">
    <location>
        <begin position="1"/>
        <end position="41"/>
    </location>
</feature>